<comment type="subcellular location">
    <subcellularLocation>
        <location evidence="1">Cell membrane</location>
        <topology evidence="1">Multi-pass membrane protein</topology>
    </subcellularLocation>
</comment>
<evidence type="ECO:0000256" key="8">
    <source>
        <dbReference type="SAM" id="Phobius"/>
    </source>
</evidence>
<keyword evidence="7 8" id="KW-0472">Membrane</keyword>
<feature type="transmembrane region" description="Helical" evidence="8">
    <location>
        <begin position="119"/>
        <end position="137"/>
    </location>
</feature>
<dbReference type="GO" id="GO:0005886">
    <property type="term" value="C:plasma membrane"/>
    <property type="evidence" value="ECO:0007669"/>
    <property type="project" value="UniProtKB-SubCell"/>
</dbReference>
<feature type="domain" description="Major facilitator superfamily (MFS) profile" evidence="9">
    <location>
        <begin position="20"/>
        <end position="403"/>
    </location>
</feature>
<keyword evidence="4" id="KW-1003">Cell membrane</keyword>
<dbReference type="PANTHER" id="PTHR43271">
    <property type="entry name" value="BLL2771 PROTEIN"/>
    <property type="match status" value="1"/>
</dbReference>
<dbReference type="GO" id="GO:0022857">
    <property type="term" value="F:transmembrane transporter activity"/>
    <property type="evidence" value="ECO:0007669"/>
    <property type="project" value="InterPro"/>
</dbReference>
<proteinExistence type="inferred from homology"/>
<protein>
    <submittedName>
        <fullName evidence="10">MFS transporter</fullName>
    </submittedName>
</protein>
<comment type="caution">
    <text evidence="10">The sequence shown here is derived from an EMBL/GenBank/DDBJ whole genome shotgun (WGS) entry which is preliminary data.</text>
</comment>
<keyword evidence="3" id="KW-0813">Transport</keyword>
<evidence type="ECO:0000313" key="10">
    <source>
        <dbReference type="EMBL" id="MBD8506765.1"/>
    </source>
</evidence>
<feature type="transmembrane region" description="Helical" evidence="8">
    <location>
        <begin position="253"/>
        <end position="272"/>
    </location>
</feature>
<feature type="transmembrane region" description="Helical" evidence="8">
    <location>
        <begin position="352"/>
        <end position="372"/>
    </location>
</feature>
<feature type="transmembrane region" description="Helical" evidence="8">
    <location>
        <begin position="149"/>
        <end position="170"/>
    </location>
</feature>
<evidence type="ECO:0000256" key="3">
    <source>
        <dbReference type="ARBA" id="ARBA00022448"/>
    </source>
</evidence>
<evidence type="ECO:0000256" key="6">
    <source>
        <dbReference type="ARBA" id="ARBA00022989"/>
    </source>
</evidence>
<accession>A0A927PL60</accession>
<dbReference type="PANTHER" id="PTHR43271:SF1">
    <property type="entry name" value="INNER MEMBRANE TRANSPORT PROTEIN YNFM"/>
    <property type="match status" value="1"/>
</dbReference>
<dbReference type="RefSeq" id="WP_192039387.1">
    <property type="nucleotide sequence ID" value="NZ_JACYWE010000005.1"/>
</dbReference>
<name>A0A927PL60_9ACTN</name>
<evidence type="ECO:0000256" key="4">
    <source>
        <dbReference type="ARBA" id="ARBA00022475"/>
    </source>
</evidence>
<feature type="transmembrane region" description="Helical" evidence="8">
    <location>
        <begin position="176"/>
        <end position="198"/>
    </location>
</feature>
<keyword evidence="11" id="KW-1185">Reference proteome</keyword>
<dbReference type="Gene3D" id="1.20.1250.20">
    <property type="entry name" value="MFS general substrate transporter like domains"/>
    <property type="match status" value="2"/>
</dbReference>
<organism evidence="10 11">
    <name type="scientific">Lolliginicoccus lacisalsi</name>
    <dbReference type="NCBI Taxonomy" id="2742202"/>
    <lineage>
        <taxon>Bacteria</taxon>
        <taxon>Bacillati</taxon>
        <taxon>Actinomycetota</taxon>
        <taxon>Actinomycetes</taxon>
        <taxon>Mycobacteriales</taxon>
        <taxon>Hoyosellaceae</taxon>
        <taxon>Lolliginicoccus</taxon>
    </lineage>
</organism>
<feature type="transmembrane region" description="Helical" evidence="8">
    <location>
        <begin position="316"/>
        <end position="340"/>
    </location>
</feature>
<dbReference type="Pfam" id="PF07690">
    <property type="entry name" value="MFS_1"/>
    <property type="match status" value="1"/>
</dbReference>
<dbReference type="InterPro" id="IPR011701">
    <property type="entry name" value="MFS"/>
</dbReference>
<comment type="similarity">
    <text evidence="2">Belongs to the major facilitator superfamily.</text>
</comment>
<evidence type="ECO:0000256" key="1">
    <source>
        <dbReference type="ARBA" id="ARBA00004651"/>
    </source>
</evidence>
<dbReference type="InterPro" id="IPR005829">
    <property type="entry name" value="Sugar_transporter_CS"/>
</dbReference>
<keyword evidence="6 8" id="KW-1133">Transmembrane helix</keyword>
<dbReference type="PROSITE" id="PS00216">
    <property type="entry name" value="SUGAR_TRANSPORT_1"/>
    <property type="match status" value="1"/>
</dbReference>
<dbReference type="CDD" id="cd17324">
    <property type="entry name" value="MFS_NepI_like"/>
    <property type="match status" value="1"/>
</dbReference>
<dbReference type="InterPro" id="IPR036259">
    <property type="entry name" value="MFS_trans_sf"/>
</dbReference>
<evidence type="ECO:0000256" key="7">
    <source>
        <dbReference type="ARBA" id="ARBA00023136"/>
    </source>
</evidence>
<gene>
    <name evidence="10" type="ORF">HT102_09725</name>
</gene>
<dbReference type="EMBL" id="JACYWE010000005">
    <property type="protein sequence ID" value="MBD8506765.1"/>
    <property type="molecule type" value="Genomic_DNA"/>
</dbReference>
<evidence type="ECO:0000313" key="11">
    <source>
        <dbReference type="Proteomes" id="UP000642993"/>
    </source>
</evidence>
<dbReference type="SUPFAM" id="SSF103473">
    <property type="entry name" value="MFS general substrate transporter"/>
    <property type="match status" value="1"/>
</dbReference>
<dbReference type="Proteomes" id="UP000642993">
    <property type="component" value="Unassembled WGS sequence"/>
</dbReference>
<feature type="transmembrane region" description="Helical" evidence="8">
    <location>
        <begin position="378"/>
        <end position="399"/>
    </location>
</feature>
<sequence>MITAQATAPHATPHGVDSRGYRAITVALFIAGVTTFGSMYSTQAVLPELSRAFGVAPATSALAMSVTTGALALAIIPASAMSSRFGRTRVMTISAIAAAVIGLLVPLSPTLSTILVLRALQGLALAGVPAVAMAYLAEEIEGASLGQAMGRYIAGTTVGALLGRILAFGLLDVTSWRWALEATALVAAASAIVMMRMLPRSRMFVARPVSLRATASQAWGHLRDTRMLALFGVSFLLMGAFVSMYNFLGYRLLGEPFGLAPALAGLVFLFYLSGTVSSPRAGRLADRFGRRGVLLGAITLMLVGAALSLPPMLPTLLAGIAVLTTGFFAAHAVASSWVGVLARRDRAEASSLYLAAYYTGSAVLGGGAGIMFGHGGWAGLIVHVAVCVVLALVLVLCALPRSVARRG</sequence>
<dbReference type="InterPro" id="IPR020846">
    <property type="entry name" value="MFS_dom"/>
</dbReference>
<reference evidence="10" key="1">
    <citation type="submission" date="2020-09" db="EMBL/GenBank/DDBJ databases">
        <title>Hoyosella lacisalsi sp. nov., a halotolerant actinobacterium isolated from soil of Lake Gudzhirganskoe.</title>
        <authorList>
            <person name="Yang Q."/>
            <person name="Guo P.Y."/>
            <person name="Liu S.W."/>
            <person name="Li F.N."/>
            <person name="Sun C.H."/>
        </authorList>
    </citation>
    <scope>NUCLEOTIDE SEQUENCE</scope>
    <source>
        <strain evidence="10">G463</strain>
    </source>
</reference>
<keyword evidence="5 8" id="KW-0812">Transmembrane</keyword>
<feature type="transmembrane region" description="Helical" evidence="8">
    <location>
        <begin position="227"/>
        <end position="247"/>
    </location>
</feature>
<evidence type="ECO:0000256" key="2">
    <source>
        <dbReference type="ARBA" id="ARBA00008335"/>
    </source>
</evidence>
<dbReference type="PROSITE" id="PS50850">
    <property type="entry name" value="MFS"/>
    <property type="match status" value="1"/>
</dbReference>
<feature type="transmembrane region" description="Helical" evidence="8">
    <location>
        <begin position="21"/>
        <end position="40"/>
    </location>
</feature>
<feature type="transmembrane region" description="Helical" evidence="8">
    <location>
        <begin position="52"/>
        <end position="76"/>
    </location>
</feature>
<feature type="transmembrane region" description="Helical" evidence="8">
    <location>
        <begin position="293"/>
        <end position="310"/>
    </location>
</feature>
<dbReference type="AlphaFoldDB" id="A0A927PL60"/>
<feature type="transmembrane region" description="Helical" evidence="8">
    <location>
        <begin position="88"/>
        <end position="107"/>
    </location>
</feature>
<evidence type="ECO:0000256" key="5">
    <source>
        <dbReference type="ARBA" id="ARBA00022692"/>
    </source>
</evidence>
<evidence type="ECO:0000259" key="9">
    <source>
        <dbReference type="PROSITE" id="PS50850"/>
    </source>
</evidence>